<dbReference type="EMBL" id="KE346131">
    <property type="protein sequence ID" value="EXC27069.1"/>
    <property type="molecule type" value="Genomic_DNA"/>
</dbReference>
<sequence>MPESAHENKEDADFSSEAYQEERSNEINVTFDESNIEAPLNHEDVGMTEIDSLVVELPIDLDDDQIQYELDTNEDSYEESDLADSTLSEFRKNRDVSEPNEKLCAIRELFSKPGVNIDAYIIPSQDAHQNQMVELRQQREDNNEVVDEVAICAQILGSERNWYIPGLGPITRKRSSQPSTQLEAQF</sequence>
<accession>W9SUE0</accession>
<reference evidence="3" key="1">
    <citation type="submission" date="2013-01" db="EMBL/GenBank/DDBJ databases">
        <title>Draft Genome Sequence of a Mulberry Tree, Morus notabilis C.K. Schneid.</title>
        <authorList>
            <person name="He N."/>
            <person name="Zhao S."/>
        </authorList>
    </citation>
    <scope>NUCLEOTIDE SEQUENCE</scope>
</reference>
<name>W9SUE0_9ROSA</name>
<protein>
    <submittedName>
        <fullName evidence="2">Uncharacterized protein</fullName>
    </submittedName>
</protein>
<feature type="region of interest" description="Disordered" evidence="1">
    <location>
        <begin position="1"/>
        <end position="35"/>
    </location>
</feature>
<feature type="compositionally biased region" description="Basic and acidic residues" evidence="1">
    <location>
        <begin position="1"/>
        <end position="12"/>
    </location>
</feature>
<evidence type="ECO:0000256" key="1">
    <source>
        <dbReference type="SAM" id="MobiDB-lite"/>
    </source>
</evidence>
<evidence type="ECO:0000313" key="3">
    <source>
        <dbReference type="Proteomes" id="UP000030645"/>
    </source>
</evidence>
<dbReference type="Proteomes" id="UP000030645">
    <property type="component" value="Unassembled WGS sequence"/>
</dbReference>
<dbReference type="AlphaFoldDB" id="W9SUE0"/>
<evidence type="ECO:0000313" key="2">
    <source>
        <dbReference type="EMBL" id="EXC27069.1"/>
    </source>
</evidence>
<keyword evidence="3" id="KW-1185">Reference proteome</keyword>
<proteinExistence type="predicted"/>
<dbReference type="STRING" id="981085.W9SUE0"/>
<organism evidence="2 3">
    <name type="scientific">Morus notabilis</name>
    <dbReference type="NCBI Taxonomy" id="981085"/>
    <lineage>
        <taxon>Eukaryota</taxon>
        <taxon>Viridiplantae</taxon>
        <taxon>Streptophyta</taxon>
        <taxon>Embryophyta</taxon>
        <taxon>Tracheophyta</taxon>
        <taxon>Spermatophyta</taxon>
        <taxon>Magnoliopsida</taxon>
        <taxon>eudicotyledons</taxon>
        <taxon>Gunneridae</taxon>
        <taxon>Pentapetalae</taxon>
        <taxon>rosids</taxon>
        <taxon>fabids</taxon>
        <taxon>Rosales</taxon>
        <taxon>Moraceae</taxon>
        <taxon>Moreae</taxon>
        <taxon>Morus</taxon>
    </lineage>
</organism>
<gene>
    <name evidence="2" type="ORF">L484_004140</name>
</gene>